<proteinExistence type="predicted"/>
<evidence type="ECO:0000259" key="1">
    <source>
        <dbReference type="PROSITE" id="PS51832"/>
    </source>
</evidence>
<evidence type="ECO:0000313" key="3">
    <source>
        <dbReference type="Proteomes" id="UP001144297"/>
    </source>
</evidence>
<evidence type="ECO:0000313" key="2">
    <source>
        <dbReference type="EMBL" id="GLI52347.1"/>
    </source>
</evidence>
<dbReference type="PROSITE" id="PS51832">
    <property type="entry name" value="HD_GYP"/>
    <property type="match status" value="1"/>
</dbReference>
<accession>A0A9W6GEN2</accession>
<dbReference type="EMBL" id="BSDX01000001">
    <property type="protein sequence ID" value="GLI52347.1"/>
    <property type="molecule type" value="Genomic_DNA"/>
</dbReference>
<reference evidence="2" key="1">
    <citation type="submission" date="2022-12" db="EMBL/GenBank/DDBJ databases">
        <title>Reference genome sequencing for broad-spectrum identification of bacterial and archaeal isolates by mass spectrometry.</title>
        <authorList>
            <person name="Sekiguchi Y."/>
            <person name="Tourlousse D.M."/>
        </authorList>
    </citation>
    <scope>NUCLEOTIDE SEQUENCE</scope>
    <source>
        <strain evidence="2">TSL-P1</strain>
    </source>
</reference>
<dbReference type="SMART" id="SM00471">
    <property type="entry name" value="HDc"/>
    <property type="match status" value="1"/>
</dbReference>
<dbReference type="CDD" id="cd00077">
    <property type="entry name" value="HDc"/>
    <property type="match status" value="1"/>
</dbReference>
<dbReference type="Pfam" id="PF13487">
    <property type="entry name" value="HD_5"/>
    <property type="match status" value="1"/>
</dbReference>
<dbReference type="SUPFAM" id="SSF109604">
    <property type="entry name" value="HD-domain/PDEase-like"/>
    <property type="match status" value="1"/>
</dbReference>
<dbReference type="InterPro" id="IPR003018">
    <property type="entry name" value="GAF"/>
</dbReference>
<dbReference type="SUPFAM" id="SSF55781">
    <property type="entry name" value="GAF domain-like"/>
    <property type="match status" value="1"/>
</dbReference>
<dbReference type="CDD" id="cd18773">
    <property type="entry name" value="PDC1_HK_sensor"/>
    <property type="match status" value="1"/>
</dbReference>
<comment type="caution">
    <text evidence="2">The sequence shown here is derived from an EMBL/GenBank/DDBJ whole genome shotgun (WGS) entry which is preliminary data.</text>
</comment>
<dbReference type="PANTHER" id="PTHR45228">
    <property type="entry name" value="CYCLIC DI-GMP PHOSPHODIESTERASE TM_0186-RELATED"/>
    <property type="match status" value="1"/>
</dbReference>
<dbReference type="InterPro" id="IPR003607">
    <property type="entry name" value="HD/PDEase_dom"/>
</dbReference>
<keyword evidence="3" id="KW-1185">Reference proteome</keyword>
<dbReference type="AlphaFoldDB" id="A0A9W6GEN2"/>
<dbReference type="Gene3D" id="1.10.3210.10">
    <property type="entry name" value="Hypothetical protein af1432"/>
    <property type="match status" value="1"/>
</dbReference>
<organism evidence="2 3">
    <name type="scientific">Thermodesulfovibrio yellowstonii</name>
    <dbReference type="NCBI Taxonomy" id="28262"/>
    <lineage>
        <taxon>Bacteria</taxon>
        <taxon>Pseudomonadati</taxon>
        <taxon>Nitrospirota</taxon>
        <taxon>Thermodesulfovibrionia</taxon>
        <taxon>Thermodesulfovibrionales</taxon>
        <taxon>Thermodesulfovibrionaceae</taxon>
        <taxon>Thermodesulfovibrio</taxon>
    </lineage>
</organism>
<dbReference type="Proteomes" id="UP001144297">
    <property type="component" value="Unassembled WGS sequence"/>
</dbReference>
<protein>
    <recommendedName>
        <fullName evidence="1">HD-GYP domain-containing protein</fullName>
    </recommendedName>
</protein>
<sequence length="358" mass="40677">MNKLEILLKAAGKISREKNLNNLISILSNLAKDIIEVDRCSLFLIDEQKNELYTIFAHGVKEIRIPITSGIAGYVVKTGKTYVTSDAYKSKFFNPEVDKISGYTTRNILAVPIFDSRGRIIGVYQAINKLDDFNSVDIKLMKLIAEFAAAAIETQMLYEKIKSVHKKALIKLSKAAEYKDPESPNHFLRVGLISSLLGEKLGLDEEKCELLTLASTMHDIGKIGIPDNILQKSGRLEPDEWEIMKKHPIIGYELLFDEESELLQMAAIIALEHHERWDGKGYPFGKRETEISLWARIVSVVDNFDTLTTDKGDRESWSIDAAINYMEIMKEKAFDPQIVDTFLSNIEKIIEIKEKYKD</sequence>
<dbReference type="Pfam" id="PF01590">
    <property type="entry name" value="GAF"/>
    <property type="match status" value="1"/>
</dbReference>
<dbReference type="Gene3D" id="3.30.450.40">
    <property type="match status" value="1"/>
</dbReference>
<dbReference type="SMART" id="SM00065">
    <property type="entry name" value="GAF"/>
    <property type="match status" value="1"/>
</dbReference>
<feature type="domain" description="HD-GYP" evidence="1">
    <location>
        <begin position="161"/>
        <end position="358"/>
    </location>
</feature>
<name>A0A9W6GEN2_9BACT</name>
<dbReference type="InterPro" id="IPR052020">
    <property type="entry name" value="Cyclic_di-GMP/3'3'-cGAMP_PDE"/>
</dbReference>
<dbReference type="InterPro" id="IPR029016">
    <property type="entry name" value="GAF-like_dom_sf"/>
</dbReference>
<dbReference type="InterPro" id="IPR037522">
    <property type="entry name" value="HD_GYP_dom"/>
</dbReference>
<gene>
    <name evidence="2" type="ORF">TISLANDTSLP1_00400</name>
</gene>
<dbReference type="PANTHER" id="PTHR45228:SF1">
    <property type="entry name" value="CYCLIC DI-GMP PHOSPHODIESTERASE TM_0186"/>
    <property type="match status" value="1"/>
</dbReference>